<sequence length="105" mass="11543">MNKLFNPGIQTLVLRIIHFEVLVIPIELLLTAHGALLLVESKRDTKYDTSLSPRSPRYQRIPGVSATAARDGGEDGPVAMLKDLPVLRISWPPQLSFPGFQAPSP</sequence>
<name>F0U7D9_AJEC8</name>
<evidence type="ECO:0000313" key="3">
    <source>
        <dbReference type="Proteomes" id="UP000008142"/>
    </source>
</evidence>
<proteinExistence type="predicted"/>
<dbReference type="HOGENOM" id="CLU_2235760_0_0_1"/>
<keyword evidence="1" id="KW-1133">Transmembrane helix</keyword>
<keyword evidence="1" id="KW-0812">Transmembrane</keyword>
<evidence type="ECO:0000313" key="2">
    <source>
        <dbReference type="EMBL" id="EGC42406.1"/>
    </source>
</evidence>
<evidence type="ECO:0000256" key="1">
    <source>
        <dbReference type="SAM" id="Phobius"/>
    </source>
</evidence>
<accession>F0U7D9</accession>
<organism evidence="3">
    <name type="scientific">Ajellomyces capsulatus (strain H88)</name>
    <name type="common">Darling's disease fungus</name>
    <name type="synonym">Histoplasma capsulatum</name>
    <dbReference type="NCBI Taxonomy" id="544711"/>
    <lineage>
        <taxon>Eukaryota</taxon>
        <taxon>Fungi</taxon>
        <taxon>Dikarya</taxon>
        <taxon>Ascomycota</taxon>
        <taxon>Pezizomycotina</taxon>
        <taxon>Eurotiomycetes</taxon>
        <taxon>Eurotiomycetidae</taxon>
        <taxon>Onygenales</taxon>
        <taxon>Ajellomycetaceae</taxon>
        <taxon>Histoplasma</taxon>
    </lineage>
</organism>
<feature type="transmembrane region" description="Helical" evidence="1">
    <location>
        <begin position="12"/>
        <end position="39"/>
    </location>
</feature>
<dbReference type="EMBL" id="DS990636">
    <property type="protein sequence ID" value="EGC42406.1"/>
    <property type="molecule type" value="Genomic_DNA"/>
</dbReference>
<gene>
    <name evidence="2" type="ORF">HCEG_01768</name>
</gene>
<dbReference type="Proteomes" id="UP000008142">
    <property type="component" value="Unassembled WGS sequence"/>
</dbReference>
<protein>
    <submittedName>
        <fullName evidence="2">Predicted protein</fullName>
    </submittedName>
</protein>
<reference evidence="3" key="1">
    <citation type="submission" date="2008-07" db="EMBL/GenBank/DDBJ databases">
        <title>Annotation of Ajellomyces capsulatus strain H88.</title>
        <authorList>
            <person name="Champion M."/>
            <person name="Cuomo C."/>
            <person name="Ma L.-J."/>
            <person name="Henn M.R."/>
            <person name="Sil A."/>
            <person name="Goldman B."/>
            <person name="Young S.K."/>
            <person name="Kodira C.D."/>
            <person name="Zeng Q."/>
            <person name="Koehrsen M."/>
            <person name="Alvarado L."/>
            <person name="Berlin A."/>
            <person name="Borenstein D."/>
            <person name="Chen Z."/>
            <person name="Engels R."/>
            <person name="Freedman E."/>
            <person name="Gellesch M."/>
            <person name="Goldberg J."/>
            <person name="Griggs A."/>
            <person name="Gujja S."/>
            <person name="Heiman D."/>
            <person name="Hepburn T."/>
            <person name="Howarth C."/>
            <person name="Jen D."/>
            <person name="Larson L."/>
            <person name="Lewis B."/>
            <person name="Mehta T."/>
            <person name="Park D."/>
            <person name="Pearson M."/>
            <person name="Roberts A."/>
            <person name="Saif S."/>
            <person name="Shea T."/>
            <person name="Shenoy N."/>
            <person name="Sisk P."/>
            <person name="Stolte C."/>
            <person name="Sykes S."/>
            <person name="Walk T."/>
            <person name="White J."/>
            <person name="Yandava C."/>
            <person name="Klein B."/>
            <person name="McEwen J.G."/>
            <person name="Puccia R."/>
            <person name="Goldman G.H."/>
            <person name="Felipe M.S."/>
            <person name="Nino-Vega G."/>
            <person name="San-Blas G."/>
            <person name="Taylor J."/>
            <person name="Mendoza L."/>
            <person name="Galagan J."/>
            <person name="Nusbaum C."/>
            <person name="Birren B."/>
        </authorList>
    </citation>
    <scope>NUCLEOTIDE SEQUENCE [LARGE SCALE GENOMIC DNA]</scope>
    <source>
        <strain evidence="3">H88</strain>
    </source>
</reference>
<keyword evidence="1" id="KW-0472">Membrane</keyword>
<dbReference type="AlphaFoldDB" id="F0U7D9"/>